<organism evidence="1">
    <name type="scientific">Fagus sylvatica</name>
    <name type="common">Beechnut</name>
    <dbReference type="NCBI Taxonomy" id="28930"/>
    <lineage>
        <taxon>Eukaryota</taxon>
        <taxon>Viridiplantae</taxon>
        <taxon>Streptophyta</taxon>
        <taxon>Embryophyta</taxon>
        <taxon>Tracheophyta</taxon>
        <taxon>Spermatophyta</taxon>
        <taxon>Magnoliopsida</taxon>
        <taxon>eudicotyledons</taxon>
        <taxon>Gunneridae</taxon>
        <taxon>Pentapetalae</taxon>
        <taxon>rosids</taxon>
        <taxon>fabids</taxon>
        <taxon>Fagales</taxon>
        <taxon>Fagaceae</taxon>
        <taxon>Fagus</taxon>
    </lineage>
</organism>
<accession>A0A2N9I3M4</accession>
<gene>
    <name evidence="1" type="ORF">FSB_LOCUS47154</name>
</gene>
<protein>
    <submittedName>
        <fullName evidence="1">Uncharacterized protein</fullName>
    </submittedName>
</protein>
<proteinExistence type="predicted"/>
<sequence length="693" mass="76857">MKAPVEEPANSRRGCTIRGTGDRGGVALGFVVGGKFFYARDGLLCLLWNLRFVILLSVKTETGGTARIQSGQSRLVNGEKLERWHPAHQFVTLRSRSMGFLGSVPIPFIVPLGTEVGANSPSGRWERTRGGEGACVYTFIFVKEPTSPNKNFRTSTGETHVCFGTHNQFALGQCRSSTFRRSFVLRAPVRRRVTAELLCGTKRGPPSFSVRSIDVLRSEITGELIAPSNAQHCLSRRFFVHSTLLLIPNEPQRNNEGEAIMCVPVCLYPKEFHNVNYSTLFVVQNLIVGERHPYNSSYSQAVAGPSTDGGKNCLVTLHDGPMGSFFHIRLSPYKRLGLDLFAISLSVLIPSRSAESAAHVLCLRWALAGDPGCFPLDDEAYPPSSHWPTLTPVILRSYLVFRVCLDLVPLSRPAPKQCFTPRCPVNCCASTHFGENQLALGSSGISPLTTTHPLILHPLILQHQSARGQSPGLLPLLGSLRFHVLFHSPMGVLFTLPSRYYFTIGHPGVFSLTSTPLLRLAARRLYCSPTTPFSRFRLLPFRSPLLRESLLLSFPLATKMFQFARLSLACPWIQQQFERLTYSGISGSTLIFNSPKHFVAYYALPRLWVPRIQLQENQERKAPPLSARLFGLKNAGFYGRSATPGCRRRPWGDLVVPTGWRRWGRPMDFPSFCRISLKGLKGDSASSCSQGPT</sequence>
<dbReference type="EMBL" id="OIVN01004784">
    <property type="protein sequence ID" value="SPD19272.1"/>
    <property type="molecule type" value="Genomic_DNA"/>
</dbReference>
<reference evidence="1" key="1">
    <citation type="submission" date="2018-02" db="EMBL/GenBank/DDBJ databases">
        <authorList>
            <person name="Cohen D.B."/>
            <person name="Kent A.D."/>
        </authorList>
    </citation>
    <scope>NUCLEOTIDE SEQUENCE</scope>
</reference>
<evidence type="ECO:0000313" key="1">
    <source>
        <dbReference type="EMBL" id="SPD19272.1"/>
    </source>
</evidence>
<name>A0A2N9I3M4_FAGSY</name>
<dbReference type="AlphaFoldDB" id="A0A2N9I3M4"/>